<proteinExistence type="predicted"/>
<evidence type="ECO:0000313" key="1">
    <source>
        <dbReference type="EMBL" id="KAK2955409.1"/>
    </source>
</evidence>
<sequence>MSLATNGSGDSSMTSKESVVNGGLLPSAVNSPPRWNLSNISGLLEVLQCDDENSIVDTLRELQKMASGCCSCMESLFFEPEIVDPIFLQHKDFIFSTFDKIGTSSPPPAVVTTFARISLFQHLGIASTSLQHLFSFVGQNPLALTLLPSPIFPSSSPYQQYSGFSFLSALIKKLQIVLSDFQPNIPTDPSHISKYAHFTKDDTDIVVYPLDFCVYSSFLPILLLNASPPIEVDSEIIQELILMMKDTITSVLTNISDFDNLIASFSSDSSPTTPLVSEVHQQAIDSLKELRTQCEVFMNMGWRFFNVFSTNRIDPYKSSFQTIVLDDPSFSDIILNSIKLHFQDVRRTTFVTITNIIINSPSMREQFITGNLVGKMFETIDFVSLPLSESNSFVSLTKFIRCMLTPIGDDLEVWLQQYPLIRVSVFEPAKQFITFMFHNSDKLILNEDAKTQLENCLSWIHNNIKNMEQRAEEHDADFVSELVKWEMRTMIEMENEDHFKIVFTSMLNRTQEWNRAKRERQKRREGRLREEGWDDAFELRVVGIEVDPNQEMLNGAGQFRTVQSFNVDEL</sequence>
<gene>
    <name evidence="1" type="ORF">BLNAU_9637</name>
</gene>
<accession>A0ABQ9XV95</accession>
<organism evidence="1 2">
    <name type="scientific">Blattamonas nauphoetae</name>
    <dbReference type="NCBI Taxonomy" id="2049346"/>
    <lineage>
        <taxon>Eukaryota</taxon>
        <taxon>Metamonada</taxon>
        <taxon>Preaxostyla</taxon>
        <taxon>Oxymonadida</taxon>
        <taxon>Blattamonas</taxon>
    </lineage>
</organism>
<name>A0ABQ9XV95_9EUKA</name>
<comment type="caution">
    <text evidence="1">The sequence shown here is derived from an EMBL/GenBank/DDBJ whole genome shotgun (WGS) entry which is preliminary data.</text>
</comment>
<evidence type="ECO:0000313" key="2">
    <source>
        <dbReference type="Proteomes" id="UP001281761"/>
    </source>
</evidence>
<reference evidence="1 2" key="1">
    <citation type="journal article" date="2022" name="bioRxiv">
        <title>Genomics of Preaxostyla Flagellates Illuminates Evolutionary Transitions and the Path Towards Mitochondrial Loss.</title>
        <authorList>
            <person name="Novak L.V.F."/>
            <person name="Treitli S.C."/>
            <person name="Pyrih J."/>
            <person name="Halakuc P."/>
            <person name="Pipaliya S.V."/>
            <person name="Vacek V."/>
            <person name="Brzon O."/>
            <person name="Soukal P."/>
            <person name="Eme L."/>
            <person name="Dacks J.B."/>
            <person name="Karnkowska A."/>
            <person name="Elias M."/>
            <person name="Hampl V."/>
        </authorList>
    </citation>
    <scope>NUCLEOTIDE SEQUENCE [LARGE SCALE GENOMIC DNA]</scope>
    <source>
        <strain evidence="1">NAU3</strain>
        <tissue evidence="1">Gut</tissue>
    </source>
</reference>
<protein>
    <submittedName>
        <fullName evidence="1">Uncharacterized protein</fullName>
    </submittedName>
</protein>
<dbReference type="Proteomes" id="UP001281761">
    <property type="component" value="Unassembled WGS sequence"/>
</dbReference>
<dbReference type="EMBL" id="JARBJD010000067">
    <property type="protein sequence ID" value="KAK2955409.1"/>
    <property type="molecule type" value="Genomic_DNA"/>
</dbReference>
<keyword evidence="2" id="KW-1185">Reference proteome</keyword>